<accession>A0AAD7TDB7</accession>
<feature type="region of interest" description="Disordered" evidence="1">
    <location>
        <begin position="131"/>
        <end position="158"/>
    </location>
</feature>
<evidence type="ECO:0000256" key="1">
    <source>
        <dbReference type="SAM" id="MobiDB-lite"/>
    </source>
</evidence>
<dbReference type="Proteomes" id="UP001221898">
    <property type="component" value="Unassembled WGS sequence"/>
</dbReference>
<comment type="caution">
    <text evidence="2">The sequence shown here is derived from an EMBL/GenBank/DDBJ whole genome shotgun (WGS) entry which is preliminary data.</text>
</comment>
<dbReference type="EMBL" id="JAINUG010000002">
    <property type="protein sequence ID" value="KAJ8418071.1"/>
    <property type="molecule type" value="Genomic_DNA"/>
</dbReference>
<evidence type="ECO:0000313" key="2">
    <source>
        <dbReference type="EMBL" id="KAJ8418071.1"/>
    </source>
</evidence>
<reference evidence="2" key="1">
    <citation type="journal article" date="2023" name="Science">
        <title>Genome structures resolve the early diversification of teleost fishes.</title>
        <authorList>
            <person name="Parey E."/>
            <person name="Louis A."/>
            <person name="Montfort J."/>
            <person name="Bouchez O."/>
            <person name="Roques C."/>
            <person name="Iampietro C."/>
            <person name="Lluch J."/>
            <person name="Castinel A."/>
            <person name="Donnadieu C."/>
            <person name="Desvignes T."/>
            <person name="Floi Bucao C."/>
            <person name="Jouanno E."/>
            <person name="Wen M."/>
            <person name="Mejri S."/>
            <person name="Dirks R."/>
            <person name="Jansen H."/>
            <person name="Henkel C."/>
            <person name="Chen W.J."/>
            <person name="Zahm M."/>
            <person name="Cabau C."/>
            <person name="Klopp C."/>
            <person name="Thompson A.W."/>
            <person name="Robinson-Rechavi M."/>
            <person name="Braasch I."/>
            <person name="Lecointre G."/>
            <person name="Bobe J."/>
            <person name="Postlethwait J.H."/>
            <person name="Berthelot C."/>
            <person name="Roest Crollius H."/>
            <person name="Guiguen Y."/>
        </authorList>
    </citation>
    <scope>NUCLEOTIDE SEQUENCE</scope>
    <source>
        <strain evidence="2">NC1722</strain>
    </source>
</reference>
<gene>
    <name evidence="2" type="ORF">AAFF_G00137800</name>
</gene>
<evidence type="ECO:0000313" key="3">
    <source>
        <dbReference type="Proteomes" id="UP001221898"/>
    </source>
</evidence>
<protein>
    <submittedName>
        <fullName evidence="2">Uncharacterized protein</fullName>
    </submittedName>
</protein>
<keyword evidence="3" id="KW-1185">Reference proteome</keyword>
<name>A0AAD7TDB7_9TELE</name>
<dbReference type="AlphaFoldDB" id="A0AAD7TDB7"/>
<proteinExistence type="predicted"/>
<sequence>MGMDEWDLCAVSLSCQEAPVMNSLPGLSSRSRSPAPALTGFFPNIPSPHSPNLLRLLLLCPPLPELTGYGSQLYGREGLRNSAERNHLFFHLLWSGAVARARWPRQRCQRAPECLAAVLEPQPERIEALSPVQSTFSGLPPPPRGKPSPGAGEELSCRKTGPWVSLSASPLFPNFIFNSGRGTAEGGKPQPTSA</sequence>
<organism evidence="2 3">
    <name type="scientific">Aldrovandia affinis</name>
    <dbReference type="NCBI Taxonomy" id="143900"/>
    <lineage>
        <taxon>Eukaryota</taxon>
        <taxon>Metazoa</taxon>
        <taxon>Chordata</taxon>
        <taxon>Craniata</taxon>
        <taxon>Vertebrata</taxon>
        <taxon>Euteleostomi</taxon>
        <taxon>Actinopterygii</taxon>
        <taxon>Neopterygii</taxon>
        <taxon>Teleostei</taxon>
        <taxon>Notacanthiformes</taxon>
        <taxon>Halosauridae</taxon>
        <taxon>Aldrovandia</taxon>
    </lineage>
</organism>